<evidence type="ECO:0000313" key="5">
    <source>
        <dbReference type="Proteomes" id="UP000054248"/>
    </source>
</evidence>
<dbReference type="InterPro" id="IPR019734">
    <property type="entry name" value="TPR_rpt"/>
</dbReference>
<feature type="compositionally biased region" description="Basic and acidic residues" evidence="2">
    <location>
        <begin position="1"/>
        <end position="10"/>
    </location>
</feature>
<feature type="domain" description="Protein kinase" evidence="3">
    <location>
        <begin position="34"/>
        <end position="366"/>
    </location>
</feature>
<evidence type="ECO:0000256" key="2">
    <source>
        <dbReference type="SAM" id="MobiDB-lite"/>
    </source>
</evidence>
<dbReference type="Gene3D" id="1.10.510.10">
    <property type="entry name" value="Transferase(Phosphotransferase) domain 1"/>
    <property type="match status" value="1"/>
</dbReference>
<dbReference type="SMART" id="SM00028">
    <property type="entry name" value="TPR"/>
    <property type="match status" value="5"/>
</dbReference>
<accession>A0A0C3LNJ4</accession>
<reference evidence="5" key="2">
    <citation type="submission" date="2015-01" db="EMBL/GenBank/DDBJ databases">
        <title>Evolutionary Origins and Diversification of the Mycorrhizal Mutualists.</title>
        <authorList>
            <consortium name="DOE Joint Genome Institute"/>
            <consortium name="Mycorrhizal Genomics Consortium"/>
            <person name="Kohler A."/>
            <person name="Kuo A."/>
            <person name="Nagy L.G."/>
            <person name="Floudas D."/>
            <person name="Copeland A."/>
            <person name="Barry K.W."/>
            <person name="Cichocki N."/>
            <person name="Veneault-Fourrey C."/>
            <person name="LaButti K."/>
            <person name="Lindquist E.A."/>
            <person name="Lipzen A."/>
            <person name="Lundell T."/>
            <person name="Morin E."/>
            <person name="Murat C."/>
            <person name="Riley R."/>
            <person name="Ohm R."/>
            <person name="Sun H."/>
            <person name="Tunlid A."/>
            <person name="Henrissat B."/>
            <person name="Grigoriev I.V."/>
            <person name="Hibbett D.S."/>
            <person name="Martin F."/>
        </authorList>
    </citation>
    <scope>NUCLEOTIDE SEQUENCE [LARGE SCALE GENOMIC DNA]</scope>
    <source>
        <strain evidence="5">MUT 4182</strain>
    </source>
</reference>
<keyword evidence="5" id="KW-1185">Reference proteome</keyword>
<dbReference type="InterPro" id="IPR011009">
    <property type="entry name" value="Kinase-like_dom_sf"/>
</dbReference>
<dbReference type="GO" id="GO:0005524">
    <property type="term" value="F:ATP binding"/>
    <property type="evidence" value="ECO:0007669"/>
    <property type="project" value="InterPro"/>
</dbReference>
<dbReference type="SMART" id="SM00220">
    <property type="entry name" value="S_TKc"/>
    <property type="match status" value="1"/>
</dbReference>
<dbReference type="Proteomes" id="UP000054248">
    <property type="component" value="Unassembled WGS sequence"/>
</dbReference>
<dbReference type="PANTHER" id="PTHR44329">
    <property type="entry name" value="SERINE/THREONINE-PROTEIN KINASE TNNI3K-RELATED"/>
    <property type="match status" value="1"/>
</dbReference>
<dbReference type="AlphaFoldDB" id="A0A0C3LNJ4"/>
<dbReference type="STRING" id="1051891.A0A0C3LNJ4"/>
<proteinExistence type="predicted"/>
<dbReference type="OrthoDB" id="5983694at2759"/>
<organism evidence="4 5">
    <name type="scientific">Tulasnella calospora MUT 4182</name>
    <dbReference type="NCBI Taxonomy" id="1051891"/>
    <lineage>
        <taxon>Eukaryota</taxon>
        <taxon>Fungi</taxon>
        <taxon>Dikarya</taxon>
        <taxon>Basidiomycota</taxon>
        <taxon>Agaricomycotina</taxon>
        <taxon>Agaricomycetes</taxon>
        <taxon>Cantharellales</taxon>
        <taxon>Tulasnellaceae</taxon>
        <taxon>Tulasnella</taxon>
    </lineage>
</organism>
<feature type="repeat" description="TPR" evidence="1">
    <location>
        <begin position="505"/>
        <end position="538"/>
    </location>
</feature>
<dbReference type="InterPro" id="IPR011990">
    <property type="entry name" value="TPR-like_helical_dom_sf"/>
</dbReference>
<dbReference type="PROSITE" id="PS00108">
    <property type="entry name" value="PROTEIN_KINASE_ST"/>
    <property type="match status" value="1"/>
</dbReference>
<protein>
    <recommendedName>
        <fullName evidence="3">Protein kinase domain-containing protein</fullName>
    </recommendedName>
</protein>
<dbReference type="SUPFAM" id="SSF56112">
    <property type="entry name" value="Protein kinase-like (PK-like)"/>
    <property type="match status" value="1"/>
</dbReference>
<reference evidence="4 5" key="1">
    <citation type="submission" date="2014-04" db="EMBL/GenBank/DDBJ databases">
        <authorList>
            <consortium name="DOE Joint Genome Institute"/>
            <person name="Kuo A."/>
            <person name="Girlanda M."/>
            <person name="Perotto S."/>
            <person name="Kohler A."/>
            <person name="Nagy L.G."/>
            <person name="Floudas D."/>
            <person name="Copeland A."/>
            <person name="Barry K.W."/>
            <person name="Cichocki N."/>
            <person name="Veneault-Fourrey C."/>
            <person name="LaButti K."/>
            <person name="Lindquist E.A."/>
            <person name="Lipzen A."/>
            <person name="Lundell T."/>
            <person name="Morin E."/>
            <person name="Murat C."/>
            <person name="Sun H."/>
            <person name="Tunlid A."/>
            <person name="Henrissat B."/>
            <person name="Grigoriev I.V."/>
            <person name="Hibbett D.S."/>
            <person name="Martin F."/>
            <person name="Nordberg H.P."/>
            <person name="Cantor M.N."/>
            <person name="Hua S.X."/>
        </authorList>
    </citation>
    <scope>NUCLEOTIDE SEQUENCE [LARGE SCALE GENOMIC DNA]</scope>
    <source>
        <strain evidence="4 5">MUT 4182</strain>
    </source>
</reference>
<dbReference type="InterPro" id="IPR008271">
    <property type="entry name" value="Ser/Thr_kinase_AS"/>
</dbReference>
<dbReference type="EMBL" id="KN823097">
    <property type="protein sequence ID" value="KIO22942.1"/>
    <property type="molecule type" value="Genomic_DNA"/>
</dbReference>
<evidence type="ECO:0000259" key="3">
    <source>
        <dbReference type="PROSITE" id="PS50011"/>
    </source>
</evidence>
<gene>
    <name evidence="4" type="ORF">M407DRAFT_27587</name>
</gene>
<evidence type="ECO:0000256" key="1">
    <source>
        <dbReference type="PROSITE-ProRule" id="PRU00339"/>
    </source>
</evidence>
<evidence type="ECO:0000313" key="4">
    <source>
        <dbReference type="EMBL" id="KIO22942.1"/>
    </source>
</evidence>
<feature type="region of interest" description="Disordered" evidence="2">
    <location>
        <begin position="1"/>
        <end position="21"/>
    </location>
</feature>
<dbReference type="PROSITE" id="PS50005">
    <property type="entry name" value="TPR"/>
    <property type="match status" value="1"/>
</dbReference>
<keyword evidence="1" id="KW-0802">TPR repeat</keyword>
<dbReference type="PROSITE" id="PS50011">
    <property type="entry name" value="PROTEIN_KINASE_DOM"/>
    <property type="match status" value="1"/>
</dbReference>
<dbReference type="GO" id="GO:0004674">
    <property type="term" value="F:protein serine/threonine kinase activity"/>
    <property type="evidence" value="ECO:0007669"/>
    <property type="project" value="TreeGrafter"/>
</dbReference>
<dbReference type="SUPFAM" id="SSF48452">
    <property type="entry name" value="TPR-like"/>
    <property type="match status" value="2"/>
</dbReference>
<dbReference type="Pfam" id="PF00069">
    <property type="entry name" value="Pkinase"/>
    <property type="match status" value="1"/>
</dbReference>
<dbReference type="InterPro" id="IPR000719">
    <property type="entry name" value="Prot_kinase_dom"/>
</dbReference>
<sequence length="639" mass="71155">MNEELNEREQASQLTSAKDTLVDEVEDAGERLRICPRKVLGTLSHLRIDKARITPIEGGDTKAGGKADVEAAKLASAQSLSAPKSDDVEYVAVKKLRFDAETNNDRALAPLAHEVHLLNDLSHKNVIKILGFVEDIREGVAWMVFAWEKIGNLREFIRSTKWELPERVSLIDDVARGLSYLHGRTPPICHGDLKSLNILVNSENLAVITDFGSARAVDPATEGASNGASLAKATTTLHQAIVRAQMSGELTIEIAPSGEFITMTGPAWTVRWAAPELLEGRFPGLSSDIWALGWICWEAVTGNFPFDKDNDVAVVTRVTKGDLPTVENDNQFQQIKVLCSLMRECWKVDTSERPTALTCQQRISWMDQTVPSRREGSSLSVTRSSGLLHALGRMQLQNGMFAEAHEYFGKSLKVAESVGDERGQGKALQAIGDTAYVRGEHSRAEDSYLQARDIFSQIGDQRGLARSFRDLGDVQRMRSEYSKAEESYRQACGVYSQIGDQEGFAQSLKGLGEVYRMQDDYFKAEESFTQAREIFSQIGHVHGLARSHEGMGDIQSDRGEYTMAEQSYLEAQRIYQQIGELYSLANVSWYLGRLHGKHAQYAAAERPVREASSIYAKLGLKKDVEECDEFLEKIRRLIE</sequence>
<name>A0A0C3LNJ4_9AGAM</name>
<dbReference type="HOGENOM" id="CLU_000288_7_37_1"/>
<dbReference type="InterPro" id="IPR051681">
    <property type="entry name" value="Ser/Thr_Kinases-Pseudokinases"/>
</dbReference>
<dbReference type="Gene3D" id="1.25.40.10">
    <property type="entry name" value="Tetratricopeptide repeat domain"/>
    <property type="match status" value="2"/>
</dbReference>
<dbReference type="Pfam" id="PF13424">
    <property type="entry name" value="TPR_12"/>
    <property type="match status" value="2"/>
</dbReference>